<dbReference type="KEGG" id="asip:AQUSIP_12960"/>
<proteinExistence type="predicted"/>
<protein>
    <submittedName>
        <fullName evidence="1">Uncharacterized protein</fullName>
    </submittedName>
</protein>
<reference evidence="1 2" key="1">
    <citation type="submission" date="2019-08" db="EMBL/GenBank/DDBJ databases">
        <authorList>
            <person name="Guy L."/>
        </authorList>
    </citation>
    <scope>NUCLEOTIDE SEQUENCE [LARGE SCALE GENOMIC DNA]</scope>
    <source>
        <strain evidence="1 2">SGT-108</strain>
    </source>
</reference>
<evidence type="ECO:0000313" key="1">
    <source>
        <dbReference type="EMBL" id="VVC75995.1"/>
    </source>
</evidence>
<accession>A0A5E4PHC4</accession>
<gene>
    <name evidence="1" type="ORF">AQUSIP_12960</name>
</gene>
<keyword evidence="2" id="KW-1185">Reference proteome</keyword>
<name>A0A5E4PHC4_9COXI</name>
<evidence type="ECO:0000313" key="2">
    <source>
        <dbReference type="Proteomes" id="UP000324194"/>
    </source>
</evidence>
<dbReference type="AlphaFoldDB" id="A0A5E4PHC4"/>
<dbReference type="EMBL" id="LR699119">
    <property type="protein sequence ID" value="VVC75995.1"/>
    <property type="molecule type" value="Genomic_DNA"/>
</dbReference>
<dbReference type="RefSeq" id="WP_148339251.1">
    <property type="nucleotide sequence ID" value="NZ_LR699119.1"/>
</dbReference>
<dbReference type="OrthoDB" id="292632at2"/>
<sequence length="284" mass="30398">MATINAINSPILNCISSGRLTLTSNTPVTTSDVTGATTVYYTPYIGCVESVYNGTVWELLTFTQLSISVPSTTNTNYDVFVYNNGGVLTAASPVAWTNDTTRATALAYQDGVLVKSGDATRKFIGSFRTGSVSGQVADSKSFRHVSNYYNRISRPLLVTDSTSSWTYTSSSFRQARANSANQLDVLICYAEDEIYISVQGLWQGSSTGASGNLGIGINSTSTNSSSLNSNMQTAVGNVARYMSLAIYNDIPPTGRTTFVWLESGANSVTFYGNQNSGIHGIVRN</sequence>
<dbReference type="Proteomes" id="UP000324194">
    <property type="component" value="Chromosome 1"/>
</dbReference>
<organism evidence="1 2">
    <name type="scientific">Aquicella siphonis</name>
    <dbReference type="NCBI Taxonomy" id="254247"/>
    <lineage>
        <taxon>Bacteria</taxon>
        <taxon>Pseudomonadati</taxon>
        <taxon>Pseudomonadota</taxon>
        <taxon>Gammaproteobacteria</taxon>
        <taxon>Legionellales</taxon>
        <taxon>Coxiellaceae</taxon>
        <taxon>Aquicella</taxon>
    </lineage>
</organism>